<feature type="non-terminal residue" evidence="2">
    <location>
        <position position="1"/>
    </location>
</feature>
<protein>
    <submittedName>
        <fullName evidence="2">Cobalt-zinc-cadmium resistance protein CzcA Cation efflux system protein CusA</fullName>
    </submittedName>
</protein>
<feature type="compositionally biased region" description="Basic and acidic residues" evidence="1">
    <location>
        <begin position="93"/>
        <end position="114"/>
    </location>
</feature>
<evidence type="ECO:0000256" key="1">
    <source>
        <dbReference type="SAM" id="MobiDB-lite"/>
    </source>
</evidence>
<dbReference type="EMBL" id="CADCUX010000354">
    <property type="protein sequence ID" value="CAA9415612.1"/>
    <property type="molecule type" value="Genomic_DNA"/>
</dbReference>
<dbReference type="AlphaFoldDB" id="A0A6J4PKX5"/>
<feature type="compositionally biased region" description="Basic and acidic residues" evidence="1">
    <location>
        <begin position="141"/>
        <end position="153"/>
    </location>
</feature>
<gene>
    <name evidence="2" type="ORF">AVDCRST_MAG51-1681</name>
</gene>
<sequence>GGDGRAVRQLRPGDADRRAVHLHRAGAAVQGLPAPRDHPGSPAAVAGRRLRRPARGGQEFLDALADRPDHADGDSHQELDPAGGVRHRRPQRARHEPPRCPDRRLPQARPADHHDHHRHGRGHAADRHRFRHGRPELPFADVHRRDRGPDHVHGAQPAGDPGRLHLCRRRRAPDRESGPVGPRAARACSQRVGAARRRSAL</sequence>
<proteinExistence type="predicted"/>
<evidence type="ECO:0000313" key="2">
    <source>
        <dbReference type="EMBL" id="CAA9415612.1"/>
    </source>
</evidence>
<reference evidence="2" key="1">
    <citation type="submission" date="2020-02" db="EMBL/GenBank/DDBJ databases">
        <authorList>
            <person name="Meier V. D."/>
        </authorList>
    </citation>
    <scope>NUCLEOTIDE SEQUENCE</scope>
    <source>
        <strain evidence="2">AVDCRST_MAG51</strain>
    </source>
</reference>
<feature type="region of interest" description="Disordered" evidence="1">
    <location>
        <begin position="28"/>
        <end position="201"/>
    </location>
</feature>
<organism evidence="2">
    <name type="scientific">uncultured Ramlibacter sp</name>
    <dbReference type="NCBI Taxonomy" id="260755"/>
    <lineage>
        <taxon>Bacteria</taxon>
        <taxon>Pseudomonadati</taxon>
        <taxon>Pseudomonadota</taxon>
        <taxon>Betaproteobacteria</taxon>
        <taxon>Burkholderiales</taxon>
        <taxon>Comamonadaceae</taxon>
        <taxon>Ramlibacter</taxon>
        <taxon>environmental samples</taxon>
    </lineage>
</organism>
<name>A0A6J4PKX5_9BURK</name>
<feature type="compositionally biased region" description="Basic and acidic residues" evidence="1">
    <location>
        <begin position="64"/>
        <end position="79"/>
    </location>
</feature>
<accession>A0A6J4PKX5</accession>
<feature type="non-terminal residue" evidence="2">
    <location>
        <position position="201"/>
    </location>
</feature>
<feature type="compositionally biased region" description="Basic residues" evidence="1">
    <location>
        <begin position="115"/>
        <end position="132"/>
    </location>
</feature>